<dbReference type="GO" id="GO:0004314">
    <property type="term" value="F:[acyl-carrier-protein] S-malonyltransferase activity"/>
    <property type="evidence" value="ECO:0007669"/>
    <property type="project" value="UniProtKB-EC"/>
</dbReference>
<proteinExistence type="predicted"/>
<evidence type="ECO:0000256" key="2">
    <source>
        <dbReference type="ARBA" id="ARBA00022679"/>
    </source>
</evidence>
<protein>
    <recommendedName>
        <fullName evidence="5">Malonyl-CoA:ACP transacylase (MAT) domain-containing protein</fullName>
    </recommendedName>
</protein>
<dbReference type="Gene3D" id="3.40.366.10">
    <property type="entry name" value="Malonyl-Coenzyme A Acyl Carrier Protein, domain 2"/>
    <property type="match status" value="1"/>
</dbReference>
<reference evidence="6" key="1">
    <citation type="submission" date="2025-08" db="UniProtKB">
        <authorList>
            <consortium name="Ensembl"/>
        </authorList>
    </citation>
    <scope>IDENTIFICATION</scope>
</reference>
<dbReference type="UniPathway" id="UPA00094"/>
<dbReference type="Proteomes" id="UP000694545">
    <property type="component" value="Unplaced"/>
</dbReference>
<evidence type="ECO:0000256" key="4">
    <source>
        <dbReference type="SAM" id="MobiDB-lite"/>
    </source>
</evidence>
<dbReference type="SUPFAM" id="SSF52151">
    <property type="entry name" value="FabD/lysophospholipase-like"/>
    <property type="match status" value="1"/>
</dbReference>
<dbReference type="InterPro" id="IPR014043">
    <property type="entry name" value="Acyl_transferase_dom"/>
</dbReference>
<name>A0A8D2LVM2_VARKO</name>
<sequence>HASINPFPSKTRHKKTSTKYGVSSAPVQAFVVSSLQRLEQQLLSAAETETVPSKKPIQLIFVFPGNGLKLKGIFRTLLKSEPVFRDKCKEIEQLFQKYSSNGILELSESEHVDLSNPEIAQPLLFTLQVALVTLLQYWGIKPIAAVGHSVGEAAAAHCAGLLSLEDAVKVVHHRSRLQAKVSGGKMLVVGNIPVEEVSVALSAYSGKVCVAAFNSPQSCTLSGDEEAISAAQKHLAENFKKRNIFLHLLNVPVAYHSHMMEPVLQEIKEYLTELKKGKPEIDLISTATGKAASEDDFVTGTYWARQVRDPVSFAEAIRTSVKGKENALFVEIGPQRALQRYINEILGTQVKVFSSMQVDKEYE</sequence>
<dbReference type="SMART" id="SM00827">
    <property type="entry name" value="PKS_AT"/>
    <property type="match status" value="1"/>
</dbReference>
<dbReference type="AlphaFoldDB" id="A0A8D2LVM2"/>
<evidence type="ECO:0000259" key="5">
    <source>
        <dbReference type="SMART" id="SM00827"/>
    </source>
</evidence>
<keyword evidence="2" id="KW-0808">Transferase</keyword>
<evidence type="ECO:0000256" key="3">
    <source>
        <dbReference type="ARBA" id="ARBA00048404"/>
    </source>
</evidence>
<dbReference type="PANTHER" id="PTHR45681:SF8">
    <property type="entry name" value="CARRIER DOMAIN-CONTAINING PROTEIN"/>
    <property type="match status" value="1"/>
</dbReference>
<dbReference type="InterPro" id="IPR016035">
    <property type="entry name" value="Acyl_Trfase/lysoPLipase"/>
</dbReference>
<keyword evidence="7" id="KW-1185">Reference proteome</keyword>
<dbReference type="InterPro" id="IPR050444">
    <property type="entry name" value="Polyketide_Synthase"/>
</dbReference>
<dbReference type="Pfam" id="PF00698">
    <property type="entry name" value="Acyl_transf_1"/>
    <property type="match status" value="1"/>
</dbReference>
<accession>A0A8D2LVM2</accession>
<evidence type="ECO:0000313" key="7">
    <source>
        <dbReference type="Proteomes" id="UP000694545"/>
    </source>
</evidence>
<dbReference type="Ensembl" id="ENSVKKT00000028121.1">
    <property type="protein sequence ID" value="ENSVKKP00000027453.1"/>
    <property type="gene ID" value="ENSVKKG00000017854.1"/>
</dbReference>
<organism evidence="6 7">
    <name type="scientific">Varanus komodoensis</name>
    <name type="common">Komodo dragon</name>
    <dbReference type="NCBI Taxonomy" id="61221"/>
    <lineage>
        <taxon>Eukaryota</taxon>
        <taxon>Metazoa</taxon>
        <taxon>Chordata</taxon>
        <taxon>Craniata</taxon>
        <taxon>Vertebrata</taxon>
        <taxon>Euteleostomi</taxon>
        <taxon>Lepidosauria</taxon>
        <taxon>Squamata</taxon>
        <taxon>Bifurcata</taxon>
        <taxon>Unidentata</taxon>
        <taxon>Episquamata</taxon>
        <taxon>Toxicofera</taxon>
        <taxon>Anguimorpha</taxon>
        <taxon>Paleoanguimorpha</taxon>
        <taxon>Varanoidea</taxon>
        <taxon>Varanidae</taxon>
        <taxon>Varanus</taxon>
    </lineage>
</organism>
<evidence type="ECO:0000313" key="6">
    <source>
        <dbReference type="Ensembl" id="ENSVKKP00000027453.1"/>
    </source>
</evidence>
<evidence type="ECO:0000256" key="1">
    <source>
        <dbReference type="ARBA" id="ARBA00005194"/>
    </source>
</evidence>
<dbReference type="GO" id="GO:0006633">
    <property type="term" value="P:fatty acid biosynthetic process"/>
    <property type="evidence" value="ECO:0007669"/>
    <property type="project" value="UniProtKB-UniPathway"/>
</dbReference>
<comment type="catalytic activity">
    <reaction evidence="3">
        <text>holo-[ACP] + malonyl-CoA = malonyl-[ACP] + CoA</text>
        <dbReference type="Rhea" id="RHEA:41792"/>
        <dbReference type="Rhea" id="RHEA-COMP:9623"/>
        <dbReference type="Rhea" id="RHEA-COMP:9685"/>
        <dbReference type="ChEBI" id="CHEBI:57287"/>
        <dbReference type="ChEBI" id="CHEBI:57384"/>
        <dbReference type="ChEBI" id="CHEBI:64479"/>
        <dbReference type="ChEBI" id="CHEBI:78449"/>
        <dbReference type="EC" id="2.3.1.39"/>
    </reaction>
    <physiologicalReaction direction="left-to-right" evidence="3">
        <dbReference type="Rhea" id="RHEA:41793"/>
    </physiologicalReaction>
</comment>
<comment type="pathway">
    <text evidence="1">Lipid metabolism; fatty acid biosynthesis.</text>
</comment>
<reference evidence="6" key="2">
    <citation type="submission" date="2025-09" db="UniProtKB">
        <authorList>
            <consortium name="Ensembl"/>
        </authorList>
    </citation>
    <scope>IDENTIFICATION</scope>
</reference>
<dbReference type="SUPFAM" id="SSF55048">
    <property type="entry name" value="Probable ACP-binding domain of malonyl-CoA ACP transacylase"/>
    <property type="match status" value="1"/>
</dbReference>
<dbReference type="OMA" id="GSQYYHM"/>
<dbReference type="PANTHER" id="PTHR45681">
    <property type="entry name" value="POLYKETIDE SYNTHASE 44-RELATED"/>
    <property type="match status" value="1"/>
</dbReference>
<dbReference type="InterPro" id="IPR001227">
    <property type="entry name" value="Ac_transferase_dom_sf"/>
</dbReference>
<dbReference type="InterPro" id="IPR016036">
    <property type="entry name" value="Malonyl_transacylase_ACP-bd"/>
</dbReference>
<feature type="domain" description="Malonyl-CoA:ACP transacylase (MAT)" evidence="5">
    <location>
        <begin position="62"/>
        <end position="360"/>
    </location>
</feature>
<feature type="region of interest" description="Disordered" evidence="4">
    <location>
        <begin position="1"/>
        <end position="20"/>
    </location>
</feature>